<reference evidence="2 3" key="1">
    <citation type="submission" date="2021-02" db="EMBL/GenBank/DDBJ databases">
        <title>Niveibacterium changnyeongensis HC41.</title>
        <authorList>
            <person name="Kang M."/>
        </authorList>
    </citation>
    <scope>NUCLEOTIDE SEQUENCE [LARGE SCALE GENOMIC DNA]</scope>
    <source>
        <strain evidence="2 3">HC41</strain>
    </source>
</reference>
<organism evidence="2 3">
    <name type="scientific">Niveibacterium microcysteis</name>
    <dbReference type="NCBI Taxonomy" id="2811415"/>
    <lineage>
        <taxon>Bacteria</taxon>
        <taxon>Pseudomonadati</taxon>
        <taxon>Pseudomonadota</taxon>
        <taxon>Betaproteobacteria</taxon>
        <taxon>Rhodocyclales</taxon>
        <taxon>Rhodocyclaceae</taxon>
        <taxon>Niveibacterium</taxon>
    </lineage>
</organism>
<accession>A0ABX7M4U0</accession>
<keyword evidence="3" id="KW-1185">Reference proteome</keyword>
<dbReference type="EMBL" id="CP071060">
    <property type="protein sequence ID" value="QSI76761.1"/>
    <property type="molecule type" value="Genomic_DNA"/>
</dbReference>
<gene>
    <name evidence="2" type="ORF">JY500_20250</name>
</gene>
<dbReference type="InterPro" id="IPR036249">
    <property type="entry name" value="Thioredoxin-like_sf"/>
</dbReference>
<dbReference type="SUPFAM" id="SSF52833">
    <property type="entry name" value="Thioredoxin-like"/>
    <property type="match status" value="1"/>
</dbReference>
<evidence type="ECO:0000313" key="2">
    <source>
        <dbReference type="EMBL" id="QSI76761.1"/>
    </source>
</evidence>
<protein>
    <submittedName>
        <fullName evidence="2">Redoxin family protein</fullName>
    </submittedName>
</protein>
<dbReference type="Proteomes" id="UP000663570">
    <property type="component" value="Chromosome"/>
</dbReference>
<evidence type="ECO:0000313" key="3">
    <source>
        <dbReference type="Proteomes" id="UP000663570"/>
    </source>
</evidence>
<dbReference type="InterPro" id="IPR050553">
    <property type="entry name" value="Thioredoxin_ResA/DsbE_sf"/>
</dbReference>
<proteinExistence type="predicted"/>
<name>A0ABX7M4U0_9RHOO</name>
<feature type="domain" description="Alkyl hydroperoxide reductase subunit C/ Thiol specific antioxidant" evidence="1">
    <location>
        <begin position="22"/>
        <end position="134"/>
    </location>
</feature>
<sequence length="187" mass="19552">MNAPLTLAAPLHVSRWFNVASPLTLESLRGRVVVLHAFQMLCPGCVAHGLPQAQRIAQSFRTRAVSVIGLHSVFEHHAVMTEAALAAFIHEYRLEFPIAVDQPAADSPIPLTMQAYGLRGTPSLIIIDRAGRLRSTLFGHADDLQVGALIGALLEAPHTLGVTASAGVAGGCPSGVCAHDAVSGQAG</sequence>
<dbReference type="Gene3D" id="3.40.30.10">
    <property type="entry name" value="Glutaredoxin"/>
    <property type="match status" value="1"/>
</dbReference>
<dbReference type="InterPro" id="IPR000866">
    <property type="entry name" value="AhpC/TSA"/>
</dbReference>
<dbReference type="PANTHER" id="PTHR42852:SF13">
    <property type="entry name" value="PROTEIN DIPZ"/>
    <property type="match status" value="1"/>
</dbReference>
<dbReference type="PANTHER" id="PTHR42852">
    <property type="entry name" value="THIOL:DISULFIDE INTERCHANGE PROTEIN DSBE"/>
    <property type="match status" value="1"/>
</dbReference>
<evidence type="ECO:0000259" key="1">
    <source>
        <dbReference type="Pfam" id="PF00578"/>
    </source>
</evidence>
<dbReference type="RefSeq" id="WP_206254381.1">
    <property type="nucleotide sequence ID" value="NZ_CP071060.1"/>
</dbReference>
<dbReference type="Pfam" id="PF00578">
    <property type="entry name" value="AhpC-TSA"/>
    <property type="match status" value="1"/>
</dbReference>